<feature type="region of interest" description="Disordered" evidence="2">
    <location>
        <begin position="128"/>
        <end position="159"/>
    </location>
</feature>
<reference evidence="3" key="1">
    <citation type="journal article" date="2014" name="Front. Microbiol.">
        <title>High frequency of phylogenetically diverse reductive dehalogenase-homologous genes in deep subseafloor sedimentary metagenomes.</title>
        <authorList>
            <person name="Kawai M."/>
            <person name="Futagami T."/>
            <person name="Toyoda A."/>
            <person name="Takaki Y."/>
            <person name="Nishi S."/>
            <person name="Hori S."/>
            <person name="Arai W."/>
            <person name="Tsubouchi T."/>
            <person name="Morono Y."/>
            <person name="Uchiyama I."/>
            <person name="Ito T."/>
            <person name="Fujiyama A."/>
            <person name="Inagaki F."/>
            <person name="Takami H."/>
        </authorList>
    </citation>
    <scope>NUCLEOTIDE SEQUENCE</scope>
    <source>
        <strain evidence="3">Expedition CK06-06</strain>
    </source>
</reference>
<organism evidence="3">
    <name type="scientific">marine sediment metagenome</name>
    <dbReference type="NCBI Taxonomy" id="412755"/>
    <lineage>
        <taxon>unclassified sequences</taxon>
        <taxon>metagenomes</taxon>
        <taxon>ecological metagenomes</taxon>
    </lineage>
</organism>
<feature type="coiled-coil region" evidence="1">
    <location>
        <begin position="59"/>
        <end position="127"/>
    </location>
</feature>
<name>X0XDJ4_9ZZZZ</name>
<dbReference type="AlphaFoldDB" id="X0XDJ4"/>
<comment type="caution">
    <text evidence="3">The sequence shown here is derived from an EMBL/GenBank/DDBJ whole genome shotgun (WGS) entry which is preliminary data.</text>
</comment>
<dbReference type="EMBL" id="BARS01045501">
    <property type="protein sequence ID" value="GAG33452.1"/>
    <property type="molecule type" value="Genomic_DNA"/>
</dbReference>
<gene>
    <name evidence="3" type="ORF">S01H1_68606</name>
</gene>
<accession>X0XDJ4</accession>
<evidence type="ECO:0000313" key="3">
    <source>
        <dbReference type="EMBL" id="GAG33452.1"/>
    </source>
</evidence>
<proteinExistence type="predicted"/>
<keyword evidence="1" id="KW-0175">Coiled coil</keyword>
<sequence>MTHGCLILSKEEFEKAIKSAEKQSSYYRAEQVALRAALEELERMRDGREVDETQYDELHQRYSQRLNETNEKAEQYRRIIQSIKHLMRYDKELKLLSDSQQEFIERLDKTKSQLDQERNKVEEMAKKFGISIPSSSGLDERRRISAPSPKAATEAESEIESLRQEILSELEKTRRQTKK</sequence>
<evidence type="ECO:0000256" key="1">
    <source>
        <dbReference type="SAM" id="Coils"/>
    </source>
</evidence>
<evidence type="ECO:0000256" key="2">
    <source>
        <dbReference type="SAM" id="MobiDB-lite"/>
    </source>
</evidence>
<protein>
    <submittedName>
        <fullName evidence="3">Uncharacterized protein</fullName>
    </submittedName>
</protein>